<dbReference type="AlphaFoldDB" id="A0A2W5TEH0"/>
<proteinExistence type="predicted"/>
<name>A0A2W5TEH0_9BACT</name>
<accession>A0A2W5TEH0</accession>
<protein>
    <submittedName>
        <fullName evidence="1">Uncharacterized protein</fullName>
    </submittedName>
</protein>
<sequence>MAIYVPKETGVAALMEVHKVPWDELEHAYGTGVGKAAHENVPASLQLLGGTDDESLDEAVHLLFGNICHQGTIYESTAYAFPFIAAWGAGAEPSEETENAVVQLLACIGIAATFDAPHGSHAGSWGPAVSAATKSAIAASQKHLDVIATRSPKLKRLVSALVPTVNAAELNALLEE</sequence>
<gene>
    <name evidence="1" type="ORF">DI536_15655</name>
</gene>
<dbReference type="EMBL" id="QFQP01000012">
    <property type="protein sequence ID" value="PZR12337.1"/>
    <property type="molecule type" value="Genomic_DNA"/>
</dbReference>
<organism evidence="1 2">
    <name type="scientific">Archangium gephyra</name>
    <dbReference type="NCBI Taxonomy" id="48"/>
    <lineage>
        <taxon>Bacteria</taxon>
        <taxon>Pseudomonadati</taxon>
        <taxon>Myxococcota</taxon>
        <taxon>Myxococcia</taxon>
        <taxon>Myxococcales</taxon>
        <taxon>Cystobacterineae</taxon>
        <taxon>Archangiaceae</taxon>
        <taxon>Archangium</taxon>
    </lineage>
</organism>
<evidence type="ECO:0000313" key="2">
    <source>
        <dbReference type="Proteomes" id="UP000249061"/>
    </source>
</evidence>
<dbReference type="Proteomes" id="UP000249061">
    <property type="component" value="Unassembled WGS sequence"/>
</dbReference>
<evidence type="ECO:0000313" key="1">
    <source>
        <dbReference type="EMBL" id="PZR12337.1"/>
    </source>
</evidence>
<reference evidence="1 2" key="1">
    <citation type="submission" date="2017-08" db="EMBL/GenBank/DDBJ databases">
        <title>Infants hospitalized years apart are colonized by the same room-sourced microbial strains.</title>
        <authorList>
            <person name="Brooks B."/>
            <person name="Olm M.R."/>
            <person name="Firek B.A."/>
            <person name="Baker R."/>
            <person name="Thomas B.C."/>
            <person name="Morowitz M.J."/>
            <person name="Banfield J.F."/>
        </authorList>
    </citation>
    <scope>NUCLEOTIDE SEQUENCE [LARGE SCALE GENOMIC DNA]</scope>
    <source>
        <strain evidence="1">S2_003_000_R2_14</strain>
    </source>
</reference>
<comment type="caution">
    <text evidence="1">The sequence shown here is derived from an EMBL/GenBank/DDBJ whole genome shotgun (WGS) entry which is preliminary data.</text>
</comment>